<dbReference type="AlphaFoldDB" id="A0A1H2UWG9"/>
<dbReference type="Proteomes" id="UP000199675">
    <property type="component" value="Unassembled WGS sequence"/>
</dbReference>
<dbReference type="InterPro" id="IPR029044">
    <property type="entry name" value="Nucleotide-diphossugar_trans"/>
</dbReference>
<dbReference type="RefSeq" id="WP_091812062.1">
    <property type="nucleotide sequence ID" value="NZ_FNNE01000003.1"/>
</dbReference>
<dbReference type="GO" id="GO:0016740">
    <property type="term" value="F:transferase activity"/>
    <property type="evidence" value="ECO:0007669"/>
    <property type="project" value="UniProtKB-KW"/>
</dbReference>
<reference evidence="2 3" key="1">
    <citation type="submission" date="2016-10" db="EMBL/GenBank/DDBJ databases">
        <authorList>
            <person name="de Groot N.N."/>
        </authorList>
    </citation>
    <scope>NUCLEOTIDE SEQUENCE [LARGE SCALE GENOMIC DNA]</scope>
    <source>
        <strain evidence="2 3">CGMCC 1.7059</strain>
    </source>
</reference>
<dbReference type="STRING" id="488533.SAMN04487960_103238"/>
<evidence type="ECO:0000259" key="1">
    <source>
        <dbReference type="Pfam" id="PF00535"/>
    </source>
</evidence>
<evidence type="ECO:0000313" key="2">
    <source>
        <dbReference type="EMBL" id="SDW59954.1"/>
    </source>
</evidence>
<dbReference type="Gene3D" id="3.90.550.10">
    <property type="entry name" value="Spore Coat Polysaccharide Biosynthesis Protein SpsA, Chain A"/>
    <property type="match status" value="1"/>
</dbReference>
<dbReference type="PANTHER" id="PTHR43685:SF2">
    <property type="entry name" value="GLYCOSYLTRANSFERASE 2-LIKE DOMAIN-CONTAINING PROTEIN"/>
    <property type="match status" value="1"/>
</dbReference>
<sequence>MQGLTNTPEPQVSVVIATYNMGQYLPDAVSSVLAQNWANLEVIVVDDGSTDDTSERMQVFEDDSRVRYIPTENRGQPKAKNRGLTEAKGDFIAFCDADDLWDPDKLKVQMPHFEDPKVGVVYSEVSYIDQDGNRIAKPQPYDRHSGSVTNHLVIKNFVPFGTAVIRRKCLEQNGGFDEQLPMGIDWDLWLRYSVDWHFTYAPDITYIYRIWPGQMSKNYRGRYDNAFRILNKFINQHPGVISEKLKSRAWADMYVSRGMAVAGGDKAFVEPLKDIILGLRLDVFYWPAWRALAKLVLRRV</sequence>
<protein>
    <submittedName>
        <fullName evidence="2">Glycosyltransferase involved in cell wall bisynthesis</fullName>
    </submittedName>
</protein>
<dbReference type="InterPro" id="IPR050834">
    <property type="entry name" value="Glycosyltransf_2"/>
</dbReference>
<keyword evidence="3" id="KW-1185">Reference proteome</keyword>
<evidence type="ECO:0000313" key="3">
    <source>
        <dbReference type="Proteomes" id="UP000199675"/>
    </source>
</evidence>
<dbReference type="InterPro" id="IPR001173">
    <property type="entry name" value="Glyco_trans_2-like"/>
</dbReference>
<keyword evidence="2" id="KW-0808">Transferase</keyword>
<dbReference type="OrthoDB" id="9802649at2"/>
<gene>
    <name evidence="2" type="ORF">SAMN04487960_103238</name>
</gene>
<dbReference type="EMBL" id="FNNE01000003">
    <property type="protein sequence ID" value="SDW59954.1"/>
    <property type="molecule type" value="Genomic_DNA"/>
</dbReference>
<organism evidence="2 3">
    <name type="scientific">Marinobacter mobilis</name>
    <dbReference type="NCBI Taxonomy" id="488533"/>
    <lineage>
        <taxon>Bacteria</taxon>
        <taxon>Pseudomonadati</taxon>
        <taxon>Pseudomonadota</taxon>
        <taxon>Gammaproteobacteria</taxon>
        <taxon>Pseudomonadales</taxon>
        <taxon>Marinobacteraceae</taxon>
        <taxon>Marinobacter</taxon>
    </lineage>
</organism>
<dbReference type="Pfam" id="PF00535">
    <property type="entry name" value="Glycos_transf_2"/>
    <property type="match status" value="1"/>
</dbReference>
<accession>A0A1H2UWG9</accession>
<name>A0A1H2UWG9_9GAMM</name>
<feature type="domain" description="Glycosyltransferase 2-like" evidence="1">
    <location>
        <begin position="13"/>
        <end position="170"/>
    </location>
</feature>
<dbReference type="PANTHER" id="PTHR43685">
    <property type="entry name" value="GLYCOSYLTRANSFERASE"/>
    <property type="match status" value="1"/>
</dbReference>
<dbReference type="SUPFAM" id="SSF53448">
    <property type="entry name" value="Nucleotide-diphospho-sugar transferases"/>
    <property type="match status" value="1"/>
</dbReference>
<proteinExistence type="predicted"/>